<protein>
    <submittedName>
        <fullName evidence="1">Uncharacterized protein</fullName>
    </submittedName>
</protein>
<evidence type="ECO:0000313" key="2">
    <source>
        <dbReference type="Proteomes" id="UP000319783"/>
    </source>
</evidence>
<sequence>MRFNSEDIFYQCGIEIASTIEVYLSFDLTKKHILHRIHLKKGRLGFKLLF</sequence>
<comment type="caution">
    <text evidence="1">The sequence shown here is derived from an EMBL/GenBank/DDBJ whole genome shotgun (WGS) entry which is preliminary data.</text>
</comment>
<dbReference type="Proteomes" id="UP000319783">
    <property type="component" value="Unassembled WGS sequence"/>
</dbReference>
<name>A0A533QC27_9BACT</name>
<dbReference type="AlphaFoldDB" id="A0A533QC27"/>
<proteinExistence type="predicted"/>
<reference evidence="1 2" key="1">
    <citation type="submission" date="2019-04" db="EMBL/GenBank/DDBJ databases">
        <title>Genome of a novel bacterium Candidatus Jettenia ecosi reconstructed from metagenome of an anammox bioreactor.</title>
        <authorList>
            <person name="Mardanov A.V."/>
            <person name="Beletsky A.V."/>
            <person name="Ravin N.V."/>
            <person name="Botchkova E.A."/>
            <person name="Litti Y.V."/>
            <person name="Nozhevnikova A.N."/>
        </authorList>
    </citation>
    <scope>NUCLEOTIDE SEQUENCE [LARGE SCALE GENOMIC DNA]</scope>
    <source>
        <strain evidence="1">J2</strain>
    </source>
</reference>
<accession>A0A533QC27</accession>
<organism evidence="1 2">
    <name type="scientific">Candidatus Jettenia ecosi</name>
    <dbReference type="NCBI Taxonomy" id="2494326"/>
    <lineage>
        <taxon>Bacteria</taxon>
        <taxon>Pseudomonadati</taxon>
        <taxon>Planctomycetota</taxon>
        <taxon>Candidatus Brocadiia</taxon>
        <taxon>Candidatus Brocadiales</taxon>
        <taxon>Candidatus Brocadiaceae</taxon>
        <taxon>Candidatus Jettenia</taxon>
    </lineage>
</organism>
<evidence type="ECO:0000313" key="1">
    <source>
        <dbReference type="EMBL" id="TLD42222.1"/>
    </source>
</evidence>
<gene>
    <name evidence="1" type="ORF">JETT_1546</name>
</gene>
<dbReference type="EMBL" id="SULG01000025">
    <property type="protein sequence ID" value="TLD42222.1"/>
    <property type="molecule type" value="Genomic_DNA"/>
</dbReference>